<name>A0A6A5ZNR0_9PLEO</name>
<evidence type="ECO:0000313" key="2">
    <source>
        <dbReference type="Proteomes" id="UP000799770"/>
    </source>
</evidence>
<evidence type="ECO:0000313" key="1">
    <source>
        <dbReference type="EMBL" id="KAF2121302.1"/>
    </source>
</evidence>
<protein>
    <submittedName>
        <fullName evidence="1">Uncharacterized protein</fullName>
    </submittedName>
</protein>
<reference evidence="1" key="1">
    <citation type="journal article" date="2020" name="Stud. Mycol.">
        <title>101 Dothideomycetes genomes: a test case for predicting lifestyles and emergence of pathogens.</title>
        <authorList>
            <person name="Haridas S."/>
            <person name="Albert R."/>
            <person name="Binder M."/>
            <person name="Bloem J."/>
            <person name="Labutti K."/>
            <person name="Salamov A."/>
            <person name="Andreopoulos B."/>
            <person name="Baker S."/>
            <person name="Barry K."/>
            <person name="Bills G."/>
            <person name="Bluhm B."/>
            <person name="Cannon C."/>
            <person name="Castanera R."/>
            <person name="Culley D."/>
            <person name="Daum C."/>
            <person name="Ezra D."/>
            <person name="Gonzalez J."/>
            <person name="Henrissat B."/>
            <person name="Kuo A."/>
            <person name="Liang C."/>
            <person name="Lipzen A."/>
            <person name="Lutzoni F."/>
            <person name="Magnuson J."/>
            <person name="Mondo S."/>
            <person name="Nolan M."/>
            <person name="Ohm R."/>
            <person name="Pangilinan J."/>
            <person name="Park H.-J."/>
            <person name="Ramirez L."/>
            <person name="Alfaro M."/>
            <person name="Sun H."/>
            <person name="Tritt A."/>
            <person name="Yoshinaga Y."/>
            <person name="Zwiers L.-H."/>
            <person name="Turgeon B."/>
            <person name="Goodwin S."/>
            <person name="Spatafora J."/>
            <person name="Crous P."/>
            <person name="Grigoriev I."/>
        </authorList>
    </citation>
    <scope>NUCLEOTIDE SEQUENCE</scope>
    <source>
        <strain evidence="1">CBS 627.86</strain>
    </source>
</reference>
<accession>A0A6A5ZNR0</accession>
<proteinExistence type="predicted"/>
<dbReference type="AlphaFoldDB" id="A0A6A5ZNR0"/>
<sequence>MLLSYVFNSIEELLFNIIVLMITGFFRLPPFLVHCLIILVQSSIELAVLLVNTLKQKPVVHHLPPPQYGFKPSPYKPVSFVAWPPKTYNSPAPTIIHPAPLPYDVQLARYQQSAHTYNCFKSYFYGTGPYRNGIPSASTSTNNDINYTFTNTAPAGPDYLAITRQLRIIGRQLAAALKTIDSAMNDPTKLTQYCTDLNLQLLKPCLDEMKLVTSALPVAGLPTLGVFKAALEWPTTELKKLHDTIEDEEIENPNGVPDEILQLQVSIEAVFKQLGVELL</sequence>
<organism evidence="1 2">
    <name type="scientific">Lophiotrema nucula</name>
    <dbReference type="NCBI Taxonomy" id="690887"/>
    <lineage>
        <taxon>Eukaryota</taxon>
        <taxon>Fungi</taxon>
        <taxon>Dikarya</taxon>
        <taxon>Ascomycota</taxon>
        <taxon>Pezizomycotina</taxon>
        <taxon>Dothideomycetes</taxon>
        <taxon>Pleosporomycetidae</taxon>
        <taxon>Pleosporales</taxon>
        <taxon>Lophiotremataceae</taxon>
        <taxon>Lophiotrema</taxon>
    </lineage>
</organism>
<keyword evidence="2" id="KW-1185">Reference proteome</keyword>
<gene>
    <name evidence="1" type="ORF">BDV96DRAFT_640697</name>
</gene>
<dbReference type="Proteomes" id="UP000799770">
    <property type="component" value="Unassembled WGS sequence"/>
</dbReference>
<dbReference type="EMBL" id="ML977312">
    <property type="protein sequence ID" value="KAF2121302.1"/>
    <property type="molecule type" value="Genomic_DNA"/>
</dbReference>